<dbReference type="Proteomes" id="UP000179467">
    <property type="component" value="Unassembled WGS sequence"/>
</dbReference>
<dbReference type="SUPFAM" id="SSF75304">
    <property type="entry name" value="Amidase signature (AS) enzymes"/>
    <property type="match status" value="1"/>
</dbReference>
<accession>A0A1S1HDM3</accession>
<comment type="similarity">
    <text evidence="1">Belongs to the amidase family.</text>
</comment>
<proteinExistence type="inferred from homology"/>
<evidence type="ECO:0000313" key="3">
    <source>
        <dbReference type="EMBL" id="OHT20198.1"/>
    </source>
</evidence>
<feature type="domain" description="Amidase" evidence="2">
    <location>
        <begin position="309"/>
        <end position="418"/>
    </location>
</feature>
<gene>
    <name evidence="3" type="primary">gatA_2</name>
    <name evidence="3" type="ORF">BHE75_02193</name>
</gene>
<organism evidence="3 4">
    <name type="scientific">Edaphosphingomonas haloaromaticamans</name>
    <dbReference type="NCBI Taxonomy" id="653954"/>
    <lineage>
        <taxon>Bacteria</taxon>
        <taxon>Pseudomonadati</taxon>
        <taxon>Pseudomonadota</taxon>
        <taxon>Alphaproteobacteria</taxon>
        <taxon>Sphingomonadales</taxon>
        <taxon>Rhizorhabdaceae</taxon>
        <taxon>Edaphosphingomonas</taxon>
    </lineage>
</organism>
<keyword evidence="4" id="KW-1185">Reference proteome</keyword>
<dbReference type="PANTHER" id="PTHR11895">
    <property type="entry name" value="TRANSAMIDASE"/>
    <property type="match status" value="1"/>
</dbReference>
<name>A0A1S1HDM3_9SPHN</name>
<dbReference type="EC" id="6.3.5.-" evidence="3"/>
<dbReference type="OrthoDB" id="7490557at2"/>
<comment type="caution">
    <text evidence="3">The sequence shown here is derived from an EMBL/GenBank/DDBJ whole genome shotgun (WGS) entry which is preliminary data.</text>
</comment>
<dbReference type="Pfam" id="PF01425">
    <property type="entry name" value="Amidase"/>
    <property type="match status" value="2"/>
</dbReference>
<evidence type="ECO:0000259" key="2">
    <source>
        <dbReference type="Pfam" id="PF01425"/>
    </source>
</evidence>
<dbReference type="GO" id="GO:0016874">
    <property type="term" value="F:ligase activity"/>
    <property type="evidence" value="ECO:0007669"/>
    <property type="project" value="UniProtKB-KW"/>
</dbReference>
<reference evidence="3 4" key="1">
    <citation type="submission" date="2016-09" db="EMBL/GenBank/DDBJ databases">
        <title>Metabolic pathway, cell adaptation mechanisms and a novel monoxygenase revealed through proteogenomic-transcription analysis of a Sphingomonas haloaromaticamans strain degrading the fungicide ortho-phenylphenol.</title>
        <authorList>
            <person name="Perruchon C."/>
            <person name="Papadopoulou E.S."/>
            <person name="Rousidou C."/>
            <person name="Vasileiadis S."/>
            <person name="Tanou G."/>
            <person name="Amoutzias G."/>
            <person name="Molassiotis A."/>
            <person name="Karpouzas D.G."/>
        </authorList>
    </citation>
    <scope>NUCLEOTIDE SEQUENCE [LARGE SCALE GENOMIC DNA]</scope>
    <source>
        <strain evidence="3 4">P3</strain>
    </source>
</reference>
<dbReference type="PANTHER" id="PTHR11895:SF7">
    <property type="entry name" value="GLUTAMYL-TRNA(GLN) AMIDOTRANSFERASE SUBUNIT A, MITOCHONDRIAL"/>
    <property type="match status" value="1"/>
</dbReference>
<dbReference type="InterPro" id="IPR023631">
    <property type="entry name" value="Amidase_dom"/>
</dbReference>
<dbReference type="InterPro" id="IPR036928">
    <property type="entry name" value="AS_sf"/>
</dbReference>
<keyword evidence="3" id="KW-0436">Ligase</keyword>
<evidence type="ECO:0000313" key="4">
    <source>
        <dbReference type="Proteomes" id="UP000179467"/>
    </source>
</evidence>
<evidence type="ECO:0000256" key="1">
    <source>
        <dbReference type="ARBA" id="ARBA00009199"/>
    </source>
</evidence>
<protein>
    <submittedName>
        <fullName evidence="3">Glutamyl-tRNA(Gln) amidotransferase subunit A</fullName>
        <ecNumber evidence="3">6.3.5.-</ecNumber>
    </submittedName>
</protein>
<dbReference type="Gene3D" id="3.90.1300.10">
    <property type="entry name" value="Amidase signature (AS) domain"/>
    <property type="match status" value="1"/>
</dbReference>
<keyword evidence="3" id="KW-0808">Transferase</keyword>
<feature type="domain" description="Amidase" evidence="2">
    <location>
        <begin position="26"/>
        <end position="237"/>
    </location>
</feature>
<dbReference type="AlphaFoldDB" id="A0A1S1HDM3"/>
<dbReference type="EMBL" id="MIPT01000001">
    <property type="protein sequence ID" value="OHT20198.1"/>
    <property type="molecule type" value="Genomic_DNA"/>
</dbReference>
<dbReference type="GO" id="GO:0016740">
    <property type="term" value="F:transferase activity"/>
    <property type="evidence" value="ECO:0007669"/>
    <property type="project" value="UniProtKB-KW"/>
</dbReference>
<dbReference type="RefSeq" id="WP_084653120.1">
    <property type="nucleotide sequence ID" value="NZ_MIPT01000001.1"/>
</dbReference>
<dbReference type="InterPro" id="IPR000120">
    <property type="entry name" value="Amidase"/>
</dbReference>
<sequence length="438" mass="44117">MTPLHQLDIAGLRAAYGAGDVTPAQVVDHYLARIDAHDPAIRSYVGIDIAGARAAAVESGARIAAGRALPLEGVPVAVKSNIAVRGLEWNAGMAARRGIAADEDAVAVARLRAAGAIVLGTLNMHEAALGATTDNPWFGRTMNPHRAGYTPGGSSGGSGAAVAAGLCVAALGTDTLGSVRIPAAYNGVYGIKPTHGAIPDAGLVPLSEWLDSIGPIARSIDDLEAVLAVLADPAPAAPPPARLLLLDSFDGLGCEPAVLAAYERAAVLLADMPKAIFAPEDGAADIRFAGFVVAARELIDHLGPVRAQAPESLSDELRFMLDYAGGVPAADVARAEGVIARTRAGVRAAIAGDGALLMPTAPQAAFAHSRRPPVTQSAFTAFANIAGLPAISIPAGLDGDGMPVAVQLVGAPGGEAGLIALARRLDAGLAGFVPSPLI</sequence>